<evidence type="ECO:0000313" key="3">
    <source>
        <dbReference type="EMBL" id="KZX13314.1"/>
    </source>
</evidence>
<feature type="transmembrane region" description="Helical" evidence="1">
    <location>
        <begin position="202"/>
        <end position="224"/>
    </location>
</feature>
<dbReference type="GO" id="GO:0080120">
    <property type="term" value="P:CAAX-box protein maturation"/>
    <property type="evidence" value="ECO:0007669"/>
    <property type="project" value="UniProtKB-ARBA"/>
</dbReference>
<keyword evidence="1" id="KW-0812">Transmembrane</keyword>
<feature type="transmembrane region" description="Helical" evidence="1">
    <location>
        <begin position="129"/>
        <end position="147"/>
    </location>
</feature>
<dbReference type="RefSeq" id="WP_063720244.1">
    <property type="nucleotide sequence ID" value="NZ_CAJVUI010000002.1"/>
</dbReference>
<keyword evidence="3" id="KW-0645">Protease</keyword>
<evidence type="ECO:0000313" key="4">
    <source>
        <dbReference type="Proteomes" id="UP000077428"/>
    </source>
</evidence>
<reference evidence="4" key="1">
    <citation type="journal article" date="2016" name="Genome Announc.">
        <title>Draft Genome Sequences of Methanobrevibacter curvatus DSM11111, Methanobrevibacter cuticularis DSM11139, Methanobrevibacter filiformis DSM11501, and Methanobrevibacter oralis DSM7256.</title>
        <authorList>
            <person name="Poehlein A."/>
            <person name="Seedorf H."/>
        </authorList>
    </citation>
    <scope>NUCLEOTIDE SEQUENCE [LARGE SCALE GENOMIC DNA]</scope>
    <source>
        <strain evidence="4">DSM 7256 / JCM 30027 / ZR</strain>
    </source>
</reference>
<dbReference type="STRING" id="66851.MBORA_07450"/>
<feature type="transmembrane region" description="Helical" evidence="1">
    <location>
        <begin position="286"/>
        <end position="308"/>
    </location>
</feature>
<gene>
    <name evidence="3" type="ORF">MBORA_07450</name>
</gene>
<dbReference type="EMBL" id="LWMU01000053">
    <property type="protein sequence ID" value="KZX13314.1"/>
    <property type="molecule type" value="Genomic_DNA"/>
</dbReference>
<dbReference type="AlphaFoldDB" id="A0A166BGG4"/>
<keyword evidence="3" id="KW-0378">Hydrolase</keyword>
<dbReference type="PANTHER" id="PTHR36435:SF1">
    <property type="entry name" value="CAAX AMINO TERMINAL PROTEASE FAMILY PROTEIN"/>
    <property type="match status" value="1"/>
</dbReference>
<evidence type="ECO:0000256" key="1">
    <source>
        <dbReference type="SAM" id="Phobius"/>
    </source>
</evidence>
<dbReference type="GO" id="GO:0006508">
    <property type="term" value="P:proteolysis"/>
    <property type="evidence" value="ECO:0007669"/>
    <property type="project" value="UniProtKB-KW"/>
</dbReference>
<keyword evidence="4" id="KW-1185">Reference proteome</keyword>
<protein>
    <submittedName>
        <fullName evidence="3">CAAX amino terminal protease self-immunity</fullName>
    </submittedName>
</protein>
<dbReference type="Proteomes" id="UP000077428">
    <property type="component" value="Unassembled WGS sequence"/>
</dbReference>
<sequence length="309" mass="34513">MDKKFFSKIGFNYLILGITALIFQVLVISLVSASNIPILTDSNITVILVAICNYVLPLPIFLYLMNKFESSEIEKESVDLKTFIKYIAITITLMLIGNLIGIILTTIIGGAIQSEISNPVENLINSTNIWLNLALISIIGPIFEEILFRKILIDKTIKYGARISIIISALLFGLFHGNVNQFFYAFLMGGFFAYVYIKTGKIIYPIILHLIVNLMGSVISLKLIQSISNLYSGSINLFDASFVIIYVIIILILVTIGLILLLTKFKTAKFKGSKTKINLKKPFKTSLINVGMICFIIFYLIQIISTLLS</sequence>
<keyword evidence="1" id="KW-0472">Membrane</keyword>
<keyword evidence="1" id="KW-1133">Transmembrane helix</keyword>
<feature type="transmembrane region" description="Helical" evidence="1">
    <location>
        <begin position="86"/>
        <end position="109"/>
    </location>
</feature>
<feature type="transmembrane region" description="Helical" evidence="1">
    <location>
        <begin position="159"/>
        <end position="175"/>
    </location>
</feature>
<dbReference type="Pfam" id="PF02517">
    <property type="entry name" value="Rce1-like"/>
    <property type="match status" value="1"/>
</dbReference>
<comment type="caution">
    <text evidence="3">The sequence shown here is derived from an EMBL/GenBank/DDBJ whole genome shotgun (WGS) entry which is preliminary data.</text>
</comment>
<accession>A0A166BGG4</accession>
<dbReference type="InterPro" id="IPR003675">
    <property type="entry name" value="Rce1/LyrA-like_dom"/>
</dbReference>
<feature type="transmembrane region" description="Helical" evidence="1">
    <location>
        <begin position="244"/>
        <end position="265"/>
    </location>
</feature>
<feature type="transmembrane region" description="Helical" evidence="1">
    <location>
        <begin position="44"/>
        <end position="65"/>
    </location>
</feature>
<dbReference type="InterPro" id="IPR052710">
    <property type="entry name" value="CAAX_protease"/>
</dbReference>
<evidence type="ECO:0000259" key="2">
    <source>
        <dbReference type="Pfam" id="PF02517"/>
    </source>
</evidence>
<feature type="transmembrane region" description="Helical" evidence="1">
    <location>
        <begin position="12"/>
        <end position="32"/>
    </location>
</feature>
<dbReference type="GO" id="GO:0004175">
    <property type="term" value="F:endopeptidase activity"/>
    <property type="evidence" value="ECO:0007669"/>
    <property type="project" value="UniProtKB-ARBA"/>
</dbReference>
<dbReference type="PATRIC" id="fig|66851.6.peg.818"/>
<proteinExistence type="predicted"/>
<dbReference type="PANTHER" id="PTHR36435">
    <property type="entry name" value="SLR1288 PROTEIN"/>
    <property type="match status" value="1"/>
</dbReference>
<name>A0A166BGG4_METOA</name>
<feature type="domain" description="CAAX prenyl protease 2/Lysostaphin resistance protein A-like" evidence="2">
    <location>
        <begin position="128"/>
        <end position="215"/>
    </location>
</feature>
<feature type="transmembrane region" description="Helical" evidence="1">
    <location>
        <begin position="181"/>
        <end position="197"/>
    </location>
</feature>
<organism evidence="3 4">
    <name type="scientific">Methanobrevibacter oralis</name>
    <dbReference type="NCBI Taxonomy" id="66851"/>
    <lineage>
        <taxon>Archaea</taxon>
        <taxon>Methanobacteriati</taxon>
        <taxon>Methanobacteriota</taxon>
        <taxon>Methanomada group</taxon>
        <taxon>Methanobacteria</taxon>
        <taxon>Methanobacteriales</taxon>
        <taxon>Methanobacteriaceae</taxon>
        <taxon>Methanobrevibacter</taxon>
    </lineage>
</organism>